<dbReference type="PATRIC" id="fig|29423.5.peg.1742"/>
<evidence type="ECO:0000256" key="1">
    <source>
        <dbReference type="SAM" id="Phobius"/>
    </source>
</evidence>
<feature type="transmembrane region" description="Helical" evidence="1">
    <location>
        <begin position="61"/>
        <end position="87"/>
    </location>
</feature>
<keyword evidence="1 2" id="KW-0812">Transmembrane</keyword>
<keyword evidence="1" id="KW-0472">Membrane</keyword>
<dbReference type="AlphaFoldDB" id="A0A0W0X0B4"/>
<name>A0A0W0X0B4_9GAMM</name>
<reference evidence="2 3" key="1">
    <citation type="submission" date="2015-11" db="EMBL/GenBank/DDBJ databases">
        <title>Genomic analysis of 38 Legionella species identifies large and diverse effector repertoires.</title>
        <authorList>
            <person name="Burstein D."/>
            <person name="Amaro F."/>
            <person name="Zusman T."/>
            <person name="Lifshitz Z."/>
            <person name="Cohen O."/>
            <person name="Gilbert J.A."/>
            <person name="Pupko T."/>
            <person name="Shuman H.A."/>
            <person name="Segal G."/>
        </authorList>
    </citation>
    <scope>NUCLEOTIDE SEQUENCE [LARGE SCALE GENOMIC DNA]</scope>
    <source>
        <strain evidence="2 3">Oak Ridge-10</strain>
    </source>
</reference>
<comment type="caution">
    <text evidence="2">The sequence shown here is derived from an EMBL/GenBank/DDBJ whole genome shotgun (WGS) entry which is preliminary data.</text>
</comment>
<accession>A0A0W0X0B4</accession>
<protein>
    <submittedName>
        <fullName evidence="2">Transmembrane protein</fullName>
    </submittedName>
</protein>
<feature type="transmembrane region" description="Helical" evidence="1">
    <location>
        <begin position="12"/>
        <end position="41"/>
    </location>
</feature>
<gene>
    <name evidence="2" type="ORF">Loak_1663</name>
</gene>
<dbReference type="EMBL" id="LNYP01000029">
    <property type="protein sequence ID" value="KTD37987.1"/>
    <property type="molecule type" value="Genomic_DNA"/>
</dbReference>
<dbReference type="RefSeq" id="WP_035894226.1">
    <property type="nucleotide sequence ID" value="NZ_LCUA01000004.1"/>
</dbReference>
<evidence type="ECO:0000313" key="2">
    <source>
        <dbReference type="EMBL" id="KTD37987.1"/>
    </source>
</evidence>
<organism evidence="2 3">
    <name type="scientific">Legionella oakridgensis</name>
    <dbReference type="NCBI Taxonomy" id="29423"/>
    <lineage>
        <taxon>Bacteria</taxon>
        <taxon>Pseudomonadati</taxon>
        <taxon>Pseudomonadota</taxon>
        <taxon>Gammaproteobacteria</taxon>
        <taxon>Legionellales</taxon>
        <taxon>Legionellaceae</taxon>
        <taxon>Legionella</taxon>
    </lineage>
</organism>
<sequence length="147" mass="17140">MKWDQQDNLLYIAGMICLVISMALLVFSAYIFPFLLFNWVYDVPEFVLRWRQFFQVDYGFSLLRASWGVFCVFFIPALIMALLAYVFSHRIDAELHGVETPVQEKKEKISLEVKATTSILSKIIFTVILVFIIVTLFEWLIYIPPVG</sequence>
<evidence type="ECO:0000313" key="3">
    <source>
        <dbReference type="Proteomes" id="UP000054858"/>
    </source>
</evidence>
<proteinExistence type="predicted"/>
<keyword evidence="1" id="KW-1133">Transmembrane helix</keyword>
<dbReference type="Proteomes" id="UP000054858">
    <property type="component" value="Unassembled WGS sequence"/>
</dbReference>
<feature type="transmembrane region" description="Helical" evidence="1">
    <location>
        <begin position="123"/>
        <end position="143"/>
    </location>
</feature>